<dbReference type="AlphaFoldDB" id="A0A0C2W9W9"/>
<sequence>MTLSRIARTTVIAAAISASAAICSATSAFADVVDVTVLPGLSSGPTTPYGAGCTYLVVARTAALDESNVSIVDLNRASTMFPQELIWDTVNPYFTLPVVLGHAVTLWTPTAPGEHSLMAYQTSAGGPVTTVDVNPATPIGPGCVVAP</sequence>
<reference evidence="2 3" key="1">
    <citation type="journal article" date="2017" name="Poromechanics V (2013)">
        <title>Genomic Characterization of the Arsenic-Tolerant Actinobacterium, &lt;i&gt;Rhodococcus erythropolis&lt;/i&gt; S43.</title>
        <authorList>
            <person name="Retamal-Morales G."/>
            <person name="Mehnert M."/>
            <person name="Schwabe R."/>
            <person name="Tischler D."/>
            <person name="Schloemann M."/>
            <person name="Levican G.J."/>
        </authorList>
    </citation>
    <scope>NUCLEOTIDE SEQUENCE [LARGE SCALE GENOMIC DNA]</scope>
    <source>
        <strain evidence="2 3">S43</strain>
    </source>
</reference>
<keyword evidence="1" id="KW-0732">Signal</keyword>
<evidence type="ECO:0000256" key="1">
    <source>
        <dbReference type="SAM" id="SignalP"/>
    </source>
</evidence>
<name>A0A0C2W9W9_RHOER</name>
<organism evidence="2 3">
    <name type="scientific">Rhodococcus erythropolis</name>
    <name type="common">Arthrobacter picolinophilus</name>
    <dbReference type="NCBI Taxonomy" id="1833"/>
    <lineage>
        <taxon>Bacteria</taxon>
        <taxon>Bacillati</taxon>
        <taxon>Actinomycetota</taxon>
        <taxon>Actinomycetes</taxon>
        <taxon>Mycobacteriales</taxon>
        <taxon>Nocardiaceae</taxon>
        <taxon>Rhodococcus</taxon>
        <taxon>Rhodococcus erythropolis group</taxon>
    </lineage>
</organism>
<protein>
    <recommendedName>
        <fullName evidence="4">Secreted protein</fullName>
    </recommendedName>
</protein>
<proteinExistence type="predicted"/>
<dbReference type="EMBL" id="MRBO01000312">
    <property type="protein sequence ID" value="KAB2585548.1"/>
    <property type="molecule type" value="Genomic_DNA"/>
</dbReference>
<feature type="signal peptide" evidence="1">
    <location>
        <begin position="1"/>
        <end position="30"/>
    </location>
</feature>
<comment type="caution">
    <text evidence="2">The sequence shown here is derived from an EMBL/GenBank/DDBJ whole genome shotgun (WGS) entry which is preliminary data.</text>
</comment>
<gene>
    <name evidence="2" type="ORF">BS297_09860</name>
</gene>
<dbReference type="Proteomes" id="UP000325576">
    <property type="component" value="Unassembled WGS sequence"/>
</dbReference>
<accession>A0A0C2W9W9</accession>
<evidence type="ECO:0008006" key="4">
    <source>
        <dbReference type="Google" id="ProtNLM"/>
    </source>
</evidence>
<evidence type="ECO:0000313" key="2">
    <source>
        <dbReference type="EMBL" id="KAB2585548.1"/>
    </source>
</evidence>
<feature type="chain" id="PRO_5041119823" description="Secreted protein" evidence="1">
    <location>
        <begin position="31"/>
        <end position="147"/>
    </location>
</feature>
<evidence type="ECO:0000313" key="3">
    <source>
        <dbReference type="Proteomes" id="UP000325576"/>
    </source>
</evidence>